<evidence type="ECO:0000313" key="2">
    <source>
        <dbReference type="EMBL" id="MBM7618490.1"/>
    </source>
</evidence>
<proteinExistence type="predicted"/>
<keyword evidence="1" id="KW-0472">Membrane</keyword>
<evidence type="ECO:0000256" key="1">
    <source>
        <dbReference type="SAM" id="Phobius"/>
    </source>
</evidence>
<evidence type="ECO:0000313" key="3">
    <source>
        <dbReference type="Proteomes" id="UP000737402"/>
    </source>
</evidence>
<name>A0ABS2NV02_9BACI</name>
<dbReference type="Proteomes" id="UP000737402">
    <property type="component" value="Unassembled WGS sequence"/>
</dbReference>
<gene>
    <name evidence="2" type="ORF">JOC95_000332</name>
</gene>
<feature type="transmembrane region" description="Helical" evidence="1">
    <location>
        <begin position="12"/>
        <end position="36"/>
    </location>
</feature>
<evidence type="ECO:0008006" key="4">
    <source>
        <dbReference type="Google" id="ProtNLM"/>
    </source>
</evidence>
<comment type="caution">
    <text evidence="2">The sequence shown here is derived from an EMBL/GenBank/DDBJ whole genome shotgun (WGS) entry which is preliminary data.</text>
</comment>
<keyword evidence="1" id="KW-1133">Transmembrane helix</keyword>
<keyword evidence="3" id="KW-1185">Reference proteome</keyword>
<reference evidence="2 3" key="1">
    <citation type="submission" date="2021-01" db="EMBL/GenBank/DDBJ databases">
        <title>Genomic Encyclopedia of Type Strains, Phase IV (KMG-IV): sequencing the most valuable type-strain genomes for metagenomic binning, comparative biology and taxonomic classification.</title>
        <authorList>
            <person name="Goeker M."/>
        </authorList>
    </citation>
    <scope>NUCLEOTIDE SEQUENCE [LARGE SCALE GENOMIC DNA]</scope>
    <source>
        <strain evidence="2 3">DSM 25879</strain>
    </source>
</reference>
<protein>
    <recommendedName>
        <fullName evidence="4">GOLD domain-containing protein</fullName>
    </recommendedName>
</protein>
<keyword evidence="1" id="KW-0812">Transmembrane</keyword>
<sequence>MKNKRTASKKRYAVAGILLIVAIVICTISVFTLIAATKADMRLTIPETKEFSFEEAGTYTIFHEFEGTQQNLNGVGVMVQEQSTNQTVELENYTGATYELNGRKGVSIFQFVIDEPGTYQISAENANLDTTTESILTIKQDFVKNILFVVLGILVGCFMGISAIVLFILTYVLRKRQNILIDN</sequence>
<feature type="transmembrane region" description="Helical" evidence="1">
    <location>
        <begin position="146"/>
        <end position="173"/>
    </location>
</feature>
<organism evidence="2 3">
    <name type="scientific">Sutcliffiella tianshenii</name>
    <dbReference type="NCBI Taxonomy" id="1463404"/>
    <lineage>
        <taxon>Bacteria</taxon>
        <taxon>Bacillati</taxon>
        <taxon>Bacillota</taxon>
        <taxon>Bacilli</taxon>
        <taxon>Bacillales</taxon>
        <taxon>Bacillaceae</taxon>
        <taxon>Sutcliffiella</taxon>
    </lineage>
</organism>
<dbReference type="RefSeq" id="WP_204412775.1">
    <property type="nucleotide sequence ID" value="NZ_JAFBED010000001.1"/>
</dbReference>
<accession>A0ABS2NV02</accession>
<dbReference type="EMBL" id="JAFBED010000001">
    <property type="protein sequence ID" value="MBM7618490.1"/>
    <property type="molecule type" value="Genomic_DNA"/>
</dbReference>